<dbReference type="OrthoDB" id="9775794at2"/>
<accession>A0A5D0H3Z1</accession>
<evidence type="ECO:0000256" key="1">
    <source>
        <dbReference type="ARBA" id="ARBA00005254"/>
    </source>
</evidence>
<keyword evidence="4" id="KW-0413">Isomerase</keyword>
<reference evidence="4 5" key="1">
    <citation type="submission" date="2019-08" db="EMBL/GenBank/DDBJ databases">
        <title>Seonamhaeicola sediminis sp. nov., isolated from marine sediment.</title>
        <authorList>
            <person name="Cao W.R."/>
        </authorList>
    </citation>
    <scope>NUCLEOTIDE SEQUENCE [LARGE SCALE GENOMIC DNA]</scope>
    <source>
        <strain evidence="4 5">B011</strain>
    </source>
</reference>
<dbReference type="RefSeq" id="WP_148545849.1">
    <property type="nucleotide sequence ID" value="NZ_VSDQ01000852.1"/>
</dbReference>
<dbReference type="AlphaFoldDB" id="A0A5D0H3Z1"/>
<name>A0A5D0H3Z1_9FLAO</name>
<dbReference type="GO" id="GO:0016829">
    <property type="term" value="F:lyase activity"/>
    <property type="evidence" value="ECO:0007669"/>
    <property type="project" value="UniProtKB-KW"/>
</dbReference>
<organism evidence="4 5">
    <name type="scientific">Seonamhaeicola marinus</name>
    <dbReference type="NCBI Taxonomy" id="1912246"/>
    <lineage>
        <taxon>Bacteria</taxon>
        <taxon>Pseudomonadati</taxon>
        <taxon>Bacteroidota</taxon>
        <taxon>Flavobacteriia</taxon>
        <taxon>Flavobacteriales</taxon>
        <taxon>Flavobacteriaceae</taxon>
    </lineage>
</organism>
<dbReference type="InterPro" id="IPR014748">
    <property type="entry name" value="Enoyl-CoA_hydra_C"/>
</dbReference>
<dbReference type="PROSITE" id="PS00166">
    <property type="entry name" value="ENOYL_COA_HYDRATASE"/>
    <property type="match status" value="1"/>
</dbReference>
<dbReference type="Gene3D" id="3.90.226.10">
    <property type="entry name" value="2-enoyl-CoA Hydratase, Chain A, domain 1"/>
    <property type="match status" value="1"/>
</dbReference>
<dbReference type="InterPro" id="IPR029045">
    <property type="entry name" value="ClpP/crotonase-like_dom_sf"/>
</dbReference>
<dbReference type="GO" id="GO:0006635">
    <property type="term" value="P:fatty acid beta-oxidation"/>
    <property type="evidence" value="ECO:0007669"/>
    <property type="project" value="TreeGrafter"/>
</dbReference>
<comment type="similarity">
    <text evidence="1 3">Belongs to the enoyl-CoA hydratase/isomerase family.</text>
</comment>
<dbReference type="GO" id="GO:0016853">
    <property type="term" value="F:isomerase activity"/>
    <property type="evidence" value="ECO:0007669"/>
    <property type="project" value="UniProtKB-KW"/>
</dbReference>
<dbReference type="PANTHER" id="PTHR11941">
    <property type="entry name" value="ENOYL-COA HYDRATASE-RELATED"/>
    <property type="match status" value="1"/>
</dbReference>
<gene>
    <name evidence="4" type="ORF">FUA24_23920</name>
</gene>
<evidence type="ECO:0000313" key="4">
    <source>
        <dbReference type="EMBL" id="TYA65935.1"/>
    </source>
</evidence>
<dbReference type="Proteomes" id="UP000323930">
    <property type="component" value="Unassembled WGS sequence"/>
</dbReference>
<protein>
    <submittedName>
        <fullName evidence="4">Enoyl-CoA hydratase/isomerase family protein</fullName>
    </submittedName>
</protein>
<sequence>MFQFKKTERLGVITLDKAPANSYDIHFFKEFEKILNTIEVDPEIAVVLLKSAIPKFFSAGADIKVFQSNTSEQNQEMVAMANKVANHINKSSKIFLAFLNGHTLGGGLELALACDIRLASKKKFLLGLPEVKLGLMPGNGGIPRLASAVGISKAFEMVVSGNNIDAEEAFRIGLVNQLYDEENAEVQVLEYATNLSQGPKLAMATIKQTFSEGIGKSLDDFLKLEKEKVSTLYDTHDAKEGFLAFVEKRTPNYE</sequence>
<dbReference type="EMBL" id="VSDQ01000852">
    <property type="protein sequence ID" value="TYA65935.1"/>
    <property type="molecule type" value="Genomic_DNA"/>
</dbReference>
<keyword evidence="2" id="KW-0456">Lyase</keyword>
<dbReference type="PANTHER" id="PTHR11941:SF54">
    <property type="entry name" value="ENOYL-COA HYDRATASE, MITOCHONDRIAL"/>
    <property type="match status" value="1"/>
</dbReference>
<comment type="caution">
    <text evidence="4">The sequence shown here is derived from an EMBL/GenBank/DDBJ whole genome shotgun (WGS) entry which is preliminary data.</text>
</comment>
<dbReference type="InterPro" id="IPR018376">
    <property type="entry name" value="Enoyl-CoA_hyd/isom_CS"/>
</dbReference>
<evidence type="ECO:0000256" key="3">
    <source>
        <dbReference type="RuleBase" id="RU003707"/>
    </source>
</evidence>
<dbReference type="Gene3D" id="1.10.12.10">
    <property type="entry name" value="Lyase 2-enoyl-coa Hydratase, Chain A, domain 2"/>
    <property type="match status" value="1"/>
</dbReference>
<evidence type="ECO:0000256" key="2">
    <source>
        <dbReference type="ARBA" id="ARBA00023239"/>
    </source>
</evidence>
<dbReference type="CDD" id="cd06558">
    <property type="entry name" value="crotonase-like"/>
    <property type="match status" value="1"/>
</dbReference>
<dbReference type="SUPFAM" id="SSF52096">
    <property type="entry name" value="ClpP/crotonase"/>
    <property type="match status" value="1"/>
</dbReference>
<dbReference type="Pfam" id="PF00378">
    <property type="entry name" value="ECH_1"/>
    <property type="match status" value="1"/>
</dbReference>
<proteinExistence type="inferred from homology"/>
<evidence type="ECO:0000313" key="5">
    <source>
        <dbReference type="Proteomes" id="UP000323930"/>
    </source>
</evidence>
<dbReference type="InterPro" id="IPR001753">
    <property type="entry name" value="Enoyl-CoA_hydra/iso"/>
</dbReference>
<keyword evidence="5" id="KW-1185">Reference proteome</keyword>